<evidence type="ECO:0000313" key="11">
    <source>
        <dbReference type="Proteomes" id="UP000694400"/>
    </source>
</evidence>
<protein>
    <recommendedName>
        <fullName evidence="12">Coiled-coil domain-containing protein 69</fullName>
    </recommendedName>
</protein>
<keyword evidence="7" id="KW-0449">Lipoprotein</keyword>
<keyword evidence="6" id="KW-0206">Cytoskeleton</keyword>
<accession>A0A8B9SLU1</accession>
<reference evidence="10" key="1">
    <citation type="submission" date="2019-08" db="EMBL/GenBank/DDBJ databases">
        <title>Three high-quality genomes provides insights into domestication of ducks.</title>
        <authorList>
            <person name="Hou Z.C."/>
            <person name="Zhu F."/>
            <person name="Yin Z.T."/>
            <person name="Zhang F."/>
        </authorList>
    </citation>
    <scope>NUCLEOTIDE SEQUENCE [LARGE SCALE GENOMIC DNA]</scope>
</reference>
<evidence type="ECO:0000256" key="8">
    <source>
        <dbReference type="ARBA" id="ARBA00038407"/>
    </source>
</evidence>
<feature type="region of interest" description="Disordered" evidence="9">
    <location>
        <begin position="197"/>
        <end position="316"/>
    </location>
</feature>
<keyword evidence="3" id="KW-0963">Cytoplasm</keyword>
<dbReference type="GO" id="GO:0005737">
    <property type="term" value="C:cytoplasm"/>
    <property type="evidence" value="ECO:0007669"/>
    <property type="project" value="TreeGrafter"/>
</dbReference>
<dbReference type="GO" id="GO:0008017">
    <property type="term" value="F:microtubule binding"/>
    <property type="evidence" value="ECO:0007669"/>
    <property type="project" value="TreeGrafter"/>
</dbReference>
<name>A0A8B9SLU1_ANAPL</name>
<comment type="similarity">
    <text evidence="8">Belongs to the CCDC69 family.</text>
</comment>
<comment type="subcellular location">
    <subcellularLocation>
        <location evidence="1">Cytoplasm</location>
        <location evidence="1">Cytoskeleton</location>
        <location evidence="1">Spindle</location>
    </subcellularLocation>
    <subcellularLocation>
        <location evidence="2">Midbody</location>
    </subcellularLocation>
</comment>
<dbReference type="PANTHER" id="PTHR24200">
    <property type="entry name" value="TOUCAN, ISOFORM A"/>
    <property type="match status" value="1"/>
</dbReference>
<evidence type="ECO:0008006" key="12">
    <source>
        <dbReference type="Google" id="ProtNLM"/>
    </source>
</evidence>
<feature type="compositionally biased region" description="Low complexity" evidence="9">
    <location>
        <begin position="272"/>
        <end position="293"/>
    </location>
</feature>
<evidence type="ECO:0000256" key="1">
    <source>
        <dbReference type="ARBA" id="ARBA00004186"/>
    </source>
</evidence>
<dbReference type="PANTHER" id="PTHR24200:SF6">
    <property type="entry name" value="COILED-COIL DOMAIN-CONTAINING PROTEIN 69"/>
    <property type="match status" value="1"/>
</dbReference>
<feature type="region of interest" description="Disordered" evidence="9">
    <location>
        <begin position="169"/>
        <end position="188"/>
    </location>
</feature>
<feature type="compositionally biased region" description="Pro residues" evidence="9">
    <location>
        <begin position="481"/>
        <end position="491"/>
    </location>
</feature>
<feature type="compositionally biased region" description="Gly residues" evidence="9">
    <location>
        <begin position="256"/>
        <end position="271"/>
    </location>
</feature>
<feature type="compositionally biased region" description="Low complexity" evidence="9">
    <location>
        <begin position="471"/>
        <end position="480"/>
    </location>
</feature>
<dbReference type="GO" id="GO:0030496">
    <property type="term" value="C:midbody"/>
    <property type="evidence" value="ECO:0007669"/>
    <property type="project" value="UniProtKB-SubCell"/>
</dbReference>
<feature type="compositionally biased region" description="Basic residues" evidence="9">
    <location>
        <begin position="294"/>
        <end position="308"/>
    </location>
</feature>
<feature type="region of interest" description="Disordered" evidence="9">
    <location>
        <begin position="433"/>
        <end position="524"/>
    </location>
</feature>
<organism evidence="10 11">
    <name type="scientific">Anas platyrhynchos</name>
    <name type="common">Mallard</name>
    <name type="synonym">Anas boschas</name>
    <dbReference type="NCBI Taxonomy" id="8839"/>
    <lineage>
        <taxon>Eukaryota</taxon>
        <taxon>Metazoa</taxon>
        <taxon>Chordata</taxon>
        <taxon>Craniata</taxon>
        <taxon>Vertebrata</taxon>
        <taxon>Euteleostomi</taxon>
        <taxon>Archelosauria</taxon>
        <taxon>Archosauria</taxon>
        <taxon>Dinosauria</taxon>
        <taxon>Saurischia</taxon>
        <taxon>Theropoda</taxon>
        <taxon>Coelurosauria</taxon>
        <taxon>Aves</taxon>
        <taxon>Neognathae</taxon>
        <taxon>Galloanserae</taxon>
        <taxon>Anseriformes</taxon>
        <taxon>Anatidae</taxon>
        <taxon>Anatinae</taxon>
        <taxon>Anas</taxon>
    </lineage>
</organism>
<dbReference type="Proteomes" id="UP000694400">
    <property type="component" value="Chromosome 14"/>
</dbReference>
<feature type="compositionally biased region" description="Polar residues" evidence="9">
    <location>
        <begin position="17"/>
        <end position="35"/>
    </location>
</feature>
<dbReference type="AlphaFoldDB" id="A0A8B9SLU1"/>
<dbReference type="Ensembl" id="ENSAPLT00020008856.1">
    <property type="protein sequence ID" value="ENSAPLP00020008231.1"/>
    <property type="gene ID" value="ENSAPLG00020006070.1"/>
</dbReference>
<evidence type="ECO:0000256" key="4">
    <source>
        <dbReference type="ARBA" id="ARBA00022707"/>
    </source>
</evidence>
<evidence type="ECO:0000256" key="6">
    <source>
        <dbReference type="ARBA" id="ARBA00023212"/>
    </source>
</evidence>
<evidence type="ECO:0000256" key="5">
    <source>
        <dbReference type="ARBA" id="ARBA00023054"/>
    </source>
</evidence>
<evidence type="ECO:0000256" key="3">
    <source>
        <dbReference type="ARBA" id="ARBA00022490"/>
    </source>
</evidence>
<keyword evidence="5" id="KW-0175">Coiled coil</keyword>
<evidence type="ECO:0000256" key="2">
    <source>
        <dbReference type="ARBA" id="ARBA00004214"/>
    </source>
</evidence>
<feature type="region of interest" description="Disordered" evidence="9">
    <location>
        <begin position="12"/>
        <end position="96"/>
    </location>
</feature>
<sequence length="524" mass="55310">MGCTGSALRCCPKRQLKAQQGPASQELTALKSENASAGPRHGAGQEKAALRDGQGTEAAQLLQGREEEEEERLRGVPGTEAEGPRGVGTQVEKGKAVELKEQLSERFEALRREHEETLQELRRAHEQEKLLLEETHHRSQEALQETVEALRAQLKSFQERMKRVEESLLSRDYKKHIEEHGSPSPFWEQELESLHFVIRDEERAHPRPGQEAAEPGDRGGEEPAAGGEAENPAAGERGPAGAHAEPPGDDEAALGGAAGRPRGAGEGGAAAGAGSPREGGAAVPSAQRGGRLPLPHRRRRRAPHRHVAPRMGWPGSPLGLEPGDAVTSACAPGAGPRGGRVPAVSPCTGRWSASWDAPTCLSSACALPVLRGGPAPCRASSLSSGVRPWSFLGTKGATQGTRTYTGLDPTPALGSEHTQHRCWRWGRHRGCRAQGTQSCPHPRGRAPTSPSSPRCPLQLHPTAPGGGSHGSGTSPLTATPKPSPPHPPPWGKTPLWGRRHAGGTRAGCTRALSPGKRGPSRGAA</sequence>
<evidence type="ECO:0000313" key="10">
    <source>
        <dbReference type="Ensembl" id="ENSAPLP00020008231.1"/>
    </source>
</evidence>
<evidence type="ECO:0000256" key="9">
    <source>
        <dbReference type="SAM" id="MobiDB-lite"/>
    </source>
</evidence>
<dbReference type="GO" id="GO:0005819">
    <property type="term" value="C:spindle"/>
    <property type="evidence" value="ECO:0007669"/>
    <property type="project" value="UniProtKB-SubCell"/>
</dbReference>
<reference evidence="10" key="2">
    <citation type="submission" date="2025-08" db="UniProtKB">
        <authorList>
            <consortium name="Ensembl"/>
        </authorList>
    </citation>
    <scope>IDENTIFICATION</scope>
</reference>
<dbReference type="InterPro" id="IPR051293">
    <property type="entry name" value="MTUS1/CCDC69"/>
</dbReference>
<proteinExistence type="inferred from homology"/>
<keyword evidence="4" id="KW-0519">Myristate</keyword>
<reference evidence="10" key="3">
    <citation type="submission" date="2025-09" db="UniProtKB">
        <authorList>
            <consortium name="Ensembl"/>
        </authorList>
    </citation>
    <scope>IDENTIFICATION</scope>
</reference>
<dbReference type="GO" id="GO:0005634">
    <property type="term" value="C:nucleus"/>
    <property type="evidence" value="ECO:0007669"/>
    <property type="project" value="TreeGrafter"/>
</dbReference>
<feature type="compositionally biased region" description="Low complexity" evidence="9">
    <location>
        <begin position="222"/>
        <end position="245"/>
    </location>
</feature>
<feature type="compositionally biased region" description="Basic and acidic residues" evidence="9">
    <location>
        <begin position="169"/>
        <end position="181"/>
    </location>
</feature>
<evidence type="ECO:0000256" key="7">
    <source>
        <dbReference type="ARBA" id="ARBA00023288"/>
    </source>
</evidence>